<feature type="coiled-coil region" evidence="1">
    <location>
        <begin position="1053"/>
        <end position="1122"/>
    </location>
</feature>
<dbReference type="PANTHER" id="PTHR48258">
    <property type="entry name" value="DUF4218 DOMAIN-CONTAINING PROTEIN-RELATED"/>
    <property type="match status" value="1"/>
</dbReference>
<feature type="compositionally biased region" description="Polar residues" evidence="2">
    <location>
        <begin position="693"/>
        <end position="733"/>
    </location>
</feature>
<protein>
    <recommendedName>
        <fullName evidence="8">Transposase-associated domain-containing protein</fullName>
    </recommendedName>
</protein>
<gene>
    <name evidence="6" type="ORF">BUALT_Bualt17G0107900</name>
</gene>
<feature type="domain" description="DUF4218" evidence="4">
    <location>
        <begin position="223"/>
        <end position="274"/>
    </location>
</feature>
<dbReference type="InterPro" id="IPR029480">
    <property type="entry name" value="Transpos_assoc"/>
</dbReference>
<evidence type="ECO:0000256" key="2">
    <source>
        <dbReference type="SAM" id="MobiDB-lite"/>
    </source>
</evidence>
<reference evidence="6" key="1">
    <citation type="submission" date="2019-10" db="EMBL/GenBank/DDBJ databases">
        <authorList>
            <person name="Zhang R."/>
            <person name="Pan Y."/>
            <person name="Wang J."/>
            <person name="Ma R."/>
            <person name="Yu S."/>
        </authorList>
    </citation>
    <scope>NUCLEOTIDE SEQUENCE</scope>
    <source>
        <strain evidence="6">LA-IB0</strain>
        <tissue evidence="6">Leaf</tissue>
    </source>
</reference>
<keyword evidence="1" id="KW-0175">Coiled coil</keyword>
<dbReference type="Pfam" id="PF03004">
    <property type="entry name" value="Transposase_24"/>
    <property type="match status" value="1"/>
</dbReference>
<dbReference type="AlphaFoldDB" id="A0AAV6WDY4"/>
<feature type="domain" description="Transposase-associated" evidence="5">
    <location>
        <begin position="8"/>
        <end position="82"/>
    </location>
</feature>
<dbReference type="PANTHER" id="PTHR48258:SF6">
    <property type="entry name" value="LEUCINE-RICH REPEAT DOMAIN, L DOMAIN-CONTAINING PROTEIN"/>
    <property type="match status" value="1"/>
</dbReference>
<accession>A0AAV6WDY4</accession>
<name>A0AAV6WDY4_9LAMI</name>
<dbReference type="Pfam" id="PF13952">
    <property type="entry name" value="DUF4216"/>
    <property type="match status" value="1"/>
</dbReference>
<evidence type="ECO:0000259" key="4">
    <source>
        <dbReference type="Pfam" id="PF13960"/>
    </source>
</evidence>
<feature type="domain" description="DUF4216" evidence="3">
    <location>
        <begin position="441"/>
        <end position="512"/>
    </location>
</feature>
<keyword evidence="7" id="KW-1185">Reference proteome</keyword>
<dbReference type="Proteomes" id="UP000826271">
    <property type="component" value="Unassembled WGS sequence"/>
</dbReference>
<dbReference type="InterPro" id="IPR004252">
    <property type="entry name" value="Probable_transposase_24"/>
</dbReference>
<dbReference type="InterPro" id="IPR025312">
    <property type="entry name" value="DUF4216"/>
</dbReference>
<dbReference type="EMBL" id="WHWC01000017">
    <property type="protein sequence ID" value="KAG8366712.1"/>
    <property type="molecule type" value="Genomic_DNA"/>
</dbReference>
<dbReference type="InterPro" id="IPR025452">
    <property type="entry name" value="DUF4218"/>
</dbReference>
<proteinExistence type="predicted"/>
<evidence type="ECO:0000313" key="6">
    <source>
        <dbReference type="EMBL" id="KAG8366712.1"/>
    </source>
</evidence>
<dbReference type="Pfam" id="PF13960">
    <property type="entry name" value="DUF4218"/>
    <property type="match status" value="1"/>
</dbReference>
<dbReference type="Pfam" id="PF13963">
    <property type="entry name" value="Transpos_assoc"/>
    <property type="match status" value="1"/>
</dbReference>
<feature type="coiled-coil region" evidence="1">
    <location>
        <begin position="105"/>
        <end position="132"/>
    </location>
</feature>
<feature type="compositionally biased region" description="Polar residues" evidence="2">
    <location>
        <begin position="766"/>
        <end position="790"/>
    </location>
</feature>
<feature type="region of interest" description="Disordered" evidence="2">
    <location>
        <begin position="666"/>
        <end position="790"/>
    </location>
</feature>
<evidence type="ECO:0000259" key="3">
    <source>
        <dbReference type="Pfam" id="PF13952"/>
    </source>
</evidence>
<comment type="caution">
    <text evidence="6">The sequence shown here is derived from an EMBL/GenBank/DDBJ whole genome shotgun (WGS) entry which is preliminary data.</text>
</comment>
<organism evidence="6 7">
    <name type="scientific">Buddleja alternifolia</name>
    <dbReference type="NCBI Taxonomy" id="168488"/>
    <lineage>
        <taxon>Eukaryota</taxon>
        <taxon>Viridiplantae</taxon>
        <taxon>Streptophyta</taxon>
        <taxon>Embryophyta</taxon>
        <taxon>Tracheophyta</taxon>
        <taxon>Spermatophyta</taxon>
        <taxon>Magnoliopsida</taxon>
        <taxon>eudicotyledons</taxon>
        <taxon>Gunneridae</taxon>
        <taxon>Pentapetalae</taxon>
        <taxon>asterids</taxon>
        <taxon>lamiids</taxon>
        <taxon>Lamiales</taxon>
        <taxon>Scrophulariaceae</taxon>
        <taxon>Buddlejeae</taxon>
        <taxon>Buddleja</taxon>
    </lineage>
</organism>
<evidence type="ECO:0000259" key="5">
    <source>
        <dbReference type="Pfam" id="PF13963"/>
    </source>
</evidence>
<feature type="compositionally biased region" description="Polar residues" evidence="2">
    <location>
        <begin position="666"/>
        <end position="677"/>
    </location>
</feature>
<sequence>MKVKAMDKSWINDPNTFSESYIKGVESFLNFAKENVMGFDNLIHCPCRSCNNTRFKTLEGVSRDLHTNGFSYNYPDWIFHGERVHIFSDSENEIEDTTNNNVLNDKSLNDDLDEMLDEIDEMLDEIGEMRQLNNDFHGMTNSFTNLLKDAKLKFPDGVAGNISRCIKANKISGLKSHDCHVLLQRLIPAGVRGYLSKEVNEAIFELGEFFGELCSKTLKVENIERYLGTLKGFVRNRARPEGSIAEGYIVKECLTFMSMYVNGIETKFNRRRRNYDGPQYGDLEGLSVFSMRVRPFGHIRPEPILSDEELEKAHRFVLSNCDEVEHYLNTYKAELLGITLEEASEFELHDGQMKQFPEWFKEHMNSLHLRKDVEATEELWALANGPFRLNTKCYSGCMVNEVRFHTKDRDTRRTTQNSGLVVEGQHKNRTMEFFGFLHRVVELTYLGGRRTVLFECEWFDTGSKKTTQVDRHFISIDVSSRWYKNDPFVLPIQVQQVFYINDIKFGKNWQLVQRVQHRHLWELPELDIEDDCDGSQTHAMSPLQQFESIGVSQVVEGVALTNLAREYVEPVILDENTYKEIWHARHLQDEADEELHSEEGPGAGGLKRIRNMQSSKTVLNSSSATVVKRKLLASNSSPPTSPIQEHSQDRHGLSLGQNLTTRGIQNDLEQNIGSSSTKPREPDGLKRIRLMRSSKNSLNYSKNPSLSESTSQAHSQDPQCGSRQDLRSSPTLSSREEPHNGSENSPLQDIALSAGSRGATQDRDSSSPLNSATAGHSDNGIETSFSQNGTGMIGDEFKKRLRCSKGHGKYKIMFAPGERIPMKNESEFSDGLSIVIKTNAEIHGVNRWRDVPMENKEVCYARLFQWFDIEGWSTDERVSMIVDSRLQTVYTRWRNTLHMEYKKLVNKGISPREVCPREDLSMTKWQAACDFIEDEKFQKKSRINSRNRKKKPFDHTSGKTTMLTRYRRMVNKSRITLFRNTHISKKKGGQFVNSVAQSIHEKMVAAQNQPVNEDEEPPSEDAIIESNLGRRSGYIKGMGHGVEVVRGRQFSSYSVVNAELKEKLSQLETAQDKIVNLTDAYEEQSKTLKEQSKTLEETLMKLDDQKKETEACKEQNKTYSQQIDSLQCQMAKMQEFLQKFPGFHPSTFSDTHIARNRSNVRNGTLICEEKVVAK</sequence>
<evidence type="ECO:0000313" key="7">
    <source>
        <dbReference type="Proteomes" id="UP000826271"/>
    </source>
</evidence>
<evidence type="ECO:0008006" key="8">
    <source>
        <dbReference type="Google" id="ProtNLM"/>
    </source>
</evidence>
<evidence type="ECO:0000256" key="1">
    <source>
        <dbReference type="SAM" id="Coils"/>
    </source>
</evidence>